<feature type="transmembrane region" description="Helical" evidence="2">
    <location>
        <begin position="58"/>
        <end position="75"/>
    </location>
</feature>
<organism evidence="3 4">
    <name type="scientific">Posidoniimonas polymericola</name>
    <dbReference type="NCBI Taxonomy" id="2528002"/>
    <lineage>
        <taxon>Bacteria</taxon>
        <taxon>Pseudomonadati</taxon>
        <taxon>Planctomycetota</taxon>
        <taxon>Planctomycetia</taxon>
        <taxon>Pirellulales</taxon>
        <taxon>Lacipirellulaceae</taxon>
        <taxon>Posidoniimonas</taxon>
    </lineage>
</organism>
<feature type="transmembrane region" description="Helical" evidence="2">
    <location>
        <begin position="172"/>
        <end position="194"/>
    </location>
</feature>
<feature type="transmembrane region" description="Helical" evidence="2">
    <location>
        <begin position="18"/>
        <end position="38"/>
    </location>
</feature>
<evidence type="ECO:0000256" key="2">
    <source>
        <dbReference type="SAM" id="Phobius"/>
    </source>
</evidence>
<dbReference type="EMBL" id="SJPO01000006">
    <property type="protein sequence ID" value="TWT75923.1"/>
    <property type="molecule type" value="Genomic_DNA"/>
</dbReference>
<keyword evidence="4" id="KW-1185">Reference proteome</keyword>
<feature type="transmembrane region" description="Helical" evidence="2">
    <location>
        <begin position="259"/>
        <end position="278"/>
    </location>
</feature>
<evidence type="ECO:0008006" key="5">
    <source>
        <dbReference type="Google" id="ProtNLM"/>
    </source>
</evidence>
<comment type="caution">
    <text evidence="3">The sequence shown here is derived from an EMBL/GenBank/DDBJ whole genome shotgun (WGS) entry which is preliminary data.</text>
</comment>
<protein>
    <recommendedName>
        <fullName evidence="5">Vitamin K-dependent gamma-carboxylase</fullName>
    </recommendedName>
</protein>
<dbReference type="AlphaFoldDB" id="A0A5C5YLT6"/>
<feature type="transmembrane region" description="Helical" evidence="2">
    <location>
        <begin position="105"/>
        <end position="127"/>
    </location>
</feature>
<dbReference type="Proteomes" id="UP000318478">
    <property type="component" value="Unassembled WGS sequence"/>
</dbReference>
<keyword evidence="2" id="KW-0812">Transmembrane</keyword>
<evidence type="ECO:0000313" key="4">
    <source>
        <dbReference type="Proteomes" id="UP000318478"/>
    </source>
</evidence>
<name>A0A5C5YLT6_9BACT</name>
<keyword evidence="2" id="KW-0472">Membrane</keyword>
<feature type="transmembrane region" description="Helical" evidence="2">
    <location>
        <begin position="82"/>
        <end position="99"/>
    </location>
</feature>
<proteinExistence type="predicted"/>
<feature type="region of interest" description="Disordered" evidence="1">
    <location>
        <begin position="315"/>
        <end position="338"/>
    </location>
</feature>
<feature type="transmembrane region" description="Helical" evidence="2">
    <location>
        <begin position="201"/>
        <end position="222"/>
    </location>
</feature>
<accession>A0A5C5YLT6</accession>
<dbReference type="OrthoDB" id="239293at2"/>
<evidence type="ECO:0000256" key="1">
    <source>
        <dbReference type="SAM" id="MobiDB-lite"/>
    </source>
</evidence>
<dbReference type="RefSeq" id="WP_146587740.1">
    <property type="nucleotide sequence ID" value="NZ_SJPO01000006.1"/>
</dbReference>
<gene>
    <name evidence="3" type="ORF">Pla123a_27080</name>
</gene>
<keyword evidence="2" id="KW-1133">Transmembrane helix</keyword>
<feature type="transmembrane region" description="Helical" evidence="2">
    <location>
        <begin position="134"/>
        <end position="152"/>
    </location>
</feature>
<feature type="transmembrane region" description="Helical" evidence="2">
    <location>
        <begin position="228"/>
        <end position="247"/>
    </location>
</feature>
<evidence type="ECO:0000313" key="3">
    <source>
        <dbReference type="EMBL" id="TWT75923.1"/>
    </source>
</evidence>
<sequence length="424" mass="46200">MSDLPPVTDEHSTGRAAWLARLWAVATPLLVGVTWPLWSGAARLPAVPAADWLRTPPFVGPLLLAGAAWGALCVLRGKCQTGLAYGVVCLGGLMLLDQLRWQPWAYHLLIMAVVLLTAGPTLAVRLLRALAVSVYFYSAVAKLDYAFASTLGRQMLEAATGWVGLSPREWPVWLVFGLALAMPVAEGLIAPLLCFRKTRRVGLLLATAMHAGAVLVLGPLGLGHRPGVLLWNLVFPTHLWLLFGPPIRSAGMQAVRARPSWAPAVAVGIVVLAIVGPLTRPLGWWDRWPSWGLYAPGGERTEVLVHRSVVDRLPDSLPLDSPDEATGRAPTPDADEQSDWRRLRLDEWSLGNSWAPLYPQRRTTIALARSIQSSARLGDFLRVDLYTAANRFSGERQVETLLGAKAIDAYAERYWLNAKSGPLP</sequence>
<reference evidence="3 4" key="1">
    <citation type="submission" date="2019-02" db="EMBL/GenBank/DDBJ databases">
        <title>Deep-cultivation of Planctomycetes and their phenomic and genomic characterization uncovers novel biology.</title>
        <authorList>
            <person name="Wiegand S."/>
            <person name="Jogler M."/>
            <person name="Boedeker C."/>
            <person name="Pinto D."/>
            <person name="Vollmers J."/>
            <person name="Rivas-Marin E."/>
            <person name="Kohn T."/>
            <person name="Peeters S.H."/>
            <person name="Heuer A."/>
            <person name="Rast P."/>
            <person name="Oberbeckmann S."/>
            <person name="Bunk B."/>
            <person name="Jeske O."/>
            <person name="Meyerdierks A."/>
            <person name="Storesund J.E."/>
            <person name="Kallscheuer N."/>
            <person name="Luecker S."/>
            <person name="Lage O.M."/>
            <person name="Pohl T."/>
            <person name="Merkel B.J."/>
            <person name="Hornburger P."/>
            <person name="Mueller R.-W."/>
            <person name="Bruemmer F."/>
            <person name="Labrenz M."/>
            <person name="Spormann A.M."/>
            <person name="Op Den Camp H."/>
            <person name="Overmann J."/>
            <person name="Amann R."/>
            <person name="Jetten M.S.M."/>
            <person name="Mascher T."/>
            <person name="Medema M.H."/>
            <person name="Devos D.P."/>
            <person name="Kaster A.-K."/>
            <person name="Ovreas L."/>
            <person name="Rohde M."/>
            <person name="Galperin M.Y."/>
            <person name="Jogler C."/>
        </authorList>
    </citation>
    <scope>NUCLEOTIDE SEQUENCE [LARGE SCALE GENOMIC DNA]</scope>
    <source>
        <strain evidence="3 4">Pla123a</strain>
    </source>
</reference>